<dbReference type="AlphaFoldDB" id="A0A9P1IRF5"/>
<protein>
    <recommendedName>
        <fullName evidence="3">Tc1-like transposase DDE domain-containing protein</fullName>
    </recommendedName>
</protein>
<evidence type="ECO:0000256" key="2">
    <source>
        <dbReference type="SAM" id="MobiDB-lite"/>
    </source>
</evidence>
<feature type="region of interest" description="Disordered" evidence="2">
    <location>
        <begin position="153"/>
        <end position="208"/>
    </location>
</feature>
<evidence type="ECO:0000256" key="1">
    <source>
        <dbReference type="SAM" id="Coils"/>
    </source>
</evidence>
<dbReference type="Pfam" id="PF13358">
    <property type="entry name" value="DDE_3"/>
    <property type="match status" value="1"/>
</dbReference>
<comment type="caution">
    <text evidence="4">The sequence shown here is derived from an EMBL/GenBank/DDBJ whole genome shotgun (WGS) entry which is preliminary data.</text>
</comment>
<dbReference type="InterPro" id="IPR036397">
    <property type="entry name" value="RNaseH_sf"/>
</dbReference>
<dbReference type="Proteomes" id="UP001152747">
    <property type="component" value="Unassembled WGS sequence"/>
</dbReference>
<feature type="region of interest" description="Disordered" evidence="2">
    <location>
        <begin position="308"/>
        <end position="341"/>
    </location>
</feature>
<accession>A0A9P1IRF5</accession>
<evidence type="ECO:0000313" key="5">
    <source>
        <dbReference type="Proteomes" id="UP001152747"/>
    </source>
</evidence>
<dbReference type="OrthoDB" id="6506608at2759"/>
<dbReference type="EMBL" id="CANHGI010000005">
    <property type="protein sequence ID" value="CAI5449940.1"/>
    <property type="molecule type" value="Genomic_DNA"/>
</dbReference>
<name>A0A9P1IRF5_9PELO</name>
<feature type="compositionally biased region" description="Acidic residues" evidence="2">
    <location>
        <begin position="182"/>
        <end position="191"/>
    </location>
</feature>
<evidence type="ECO:0000259" key="3">
    <source>
        <dbReference type="Pfam" id="PF13358"/>
    </source>
</evidence>
<dbReference type="PANTHER" id="PTHR33939">
    <property type="entry name" value="PROTEIN CBG22215"/>
    <property type="match status" value="1"/>
</dbReference>
<dbReference type="Gene3D" id="3.30.420.10">
    <property type="entry name" value="Ribonuclease H-like superfamily/Ribonuclease H"/>
    <property type="match status" value="1"/>
</dbReference>
<gene>
    <name evidence="4" type="ORF">CAMP_LOCUS12577</name>
</gene>
<organism evidence="4 5">
    <name type="scientific">Caenorhabditis angaria</name>
    <dbReference type="NCBI Taxonomy" id="860376"/>
    <lineage>
        <taxon>Eukaryota</taxon>
        <taxon>Metazoa</taxon>
        <taxon>Ecdysozoa</taxon>
        <taxon>Nematoda</taxon>
        <taxon>Chromadorea</taxon>
        <taxon>Rhabditida</taxon>
        <taxon>Rhabditina</taxon>
        <taxon>Rhabditomorpha</taxon>
        <taxon>Rhabditoidea</taxon>
        <taxon>Rhabditidae</taxon>
        <taxon>Peloderinae</taxon>
        <taxon>Caenorhabditis</taxon>
    </lineage>
</organism>
<sequence length="755" mass="87167">MVLIYKCLSGDGTDFIVPNKNEQNVLRNILPSNSVAMTLNSGGGQVVFIKFQDTVSLKDYHLNEAAQILLNFEVPMDDLMYYDTIDTTKSAEKLNKNSLGVQAFLPRKSDSCFQALMETVRTCCLKSVYVTKNGKRTFQIFLDYEDSSNPVISGLPEKTAKKSPKQKNKPLKKRQRMSSSSEENDVVEECEPSTSSVNPGSPMIDLPRTNFTITDMNLKKSEICEEDRRMISLGKKVRNLKLEKKNGNMKSRGKNINNRGEEILKHTLDKVTDLKNQLGEDAKNTIFESPVALVEYLCGVSRTVVKERKKHPKDMTETTPKRVKGQTSRKKRREKRAAKLSETDKEALRDYLDICWGQNKNVTIESLLDWAKSTLDFQYGKSFFNDVLFGMGFTKDLVIWRRKYLMRKLGLQNLPSGKQPYFAFFDETWIYEGMTSMKGWQYLETDLYKLARWVRLEERRSGPQRGKDKGKRAIVLSILTPDGILKESANVLISGLKESEQFMDYHREMNSESYREYMEEMIPKLADEAKKRNMVAVLVIDNAPYHNQVVEKIPTKGSTKQVLVDFLLKKNINVNISMKKKELLEHFEEFLENNGGRRGVTKYVIDEFAKLHGVEILRLPPYHCMFNPIELVWAQLKTFLRSKSDGDDDLASLRQKAIDWLYDFTPEQAQNCIRHAENLENETRRLIEEQVQEAEERERQNAYLTTLDEYDSYDDFGTECDSDEDFEDYLSENSISSADHARYTDSSDEEMVQEI</sequence>
<dbReference type="InterPro" id="IPR038717">
    <property type="entry name" value="Tc1-like_DDE_dom"/>
</dbReference>
<evidence type="ECO:0000313" key="4">
    <source>
        <dbReference type="EMBL" id="CAI5449940.1"/>
    </source>
</evidence>
<reference evidence="4" key="1">
    <citation type="submission" date="2022-11" db="EMBL/GenBank/DDBJ databases">
        <authorList>
            <person name="Kikuchi T."/>
        </authorList>
    </citation>
    <scope>NUCLEOTIDE SEQUENCE</scope>
    <source>
        <strain evidence="4">PS1010</strain>
    </source>
</reference>
<feature type="coiled-coil region" evidence="1">
    <location>
        <begin position="669"/>
        <end position="700"/>
    </location>
</feature>
<dbReference type="GO" id="GO:0003676">
    <property type="term" value="F:nucleic acid binding"/>
    <property type="evidence" value="ECO:0007669"/>
    <property type="project" value="InterPro"/>
</dbReference>
<feature type="domain" description="Tc1-like transposase DDE" evidence="3">
    <location>
        <begin position="497"/>
        <end position="642"/>
    </location>
</feature>
<feature type="compositionally biased region" description="Basic residues" evidence="2">
    <location>
        <begin position="321"/>
        <end position="336"/>
    </location>
</feature>
<dbReference type="PANTHER" id="PTHR33939:SF1">
    <property type="entry name" value="DUF4371 DOMAIN-CONTAINING PROTEIN"/>
    <property type="match status" value="1"/>
</dbReference>
<keyword evidence="1" id="KW-0175">Coiled coil</keyword>
<keyword evidence="5" id="KW-1185">Reference proteome</keyword>
<proteinExistence type="predicted"/>
<feature type="compositionally biased region" description="Basic residues" evidence="2">
    <location>
        <begin position="161"/>
        <end position="176"/>
    </location>
</feature>